<dbReference type="GO" id="GO:0008171">
    <property type="term" value="F:O-methyltransferase activity"/>
    <property type="evidence" value="ECO:0007669"/>
    <property type="project" value="InterPro"/>
</dbReference>
<dbReference type="OrthoDB" id="1535081at2759"/>
<dbReference type="GO" id="GO:0044550">
    <property type="term" value="P:secondary metabolite biosynthetic process"/>
    <property type="evidence" value="ECO:0007669"/>
    <property type="project" value="UniProtKB-ARBA"/>
</dbReference>
<reference evidence="8" key="1">
    <citation type="journal article" date="2017" name="Genome Biol.">
        <title>Comparative genomics reveals high biological diversity and specific adaptations in the industrially and medically important fungal genus Aspergillus.</title>
        <authorList>
            <person name="de Vries R.P."/>
            <person name="Riley R."/>
            <person name="Wiebenga A."/>
            <person name="Aguilar-Osorio G."/>
            <person name="Amillis S."/>
            <person name="Uchima C.A."/>
            <person name="Anderluh G."/>
            <person name="Asadollahi M."/>
            <person name="Askin M."/>
            <person name="Barry K."/>
            <person name="Battaglia E."/>
            <person name="Bayram O."/>
            <person name="Benocci T."/>
            <person name="Braus-Stromeyer S.A."/>
            <person name="Caldana C."/>
            <person name="Canovas D."/>
            <person name="Cerqueira G.C."/>
            <person name="Chen F."/>
            <person name="Chen W."/>
            <person name="Choi C."/>
            <person name="Clum A."/>
            <person name="Dos Santos R.A."/>
            <person name="Damasio A.R."/>
            <person name="Diallinas G."/>
            <person name="Emri T."/>
            <person name="Fekete E."/>
            <person name="Flipphi M."/>
            <person name="Freyberg S."/>
            <person name="Gallo A."/>
            <person name="Gournas C."/>
            <person name="Habgood R."/>
            <person name="Hainaut M."/>
            <person name="Harispe M.L."/>
            <person name="Henrissat B."/>
            <person name="Hilden K.S."/>
            <person name="Hope R."/>
            <person name="Hossain A."/>
            <person name="Karabika E."/>
            <person name="Karaffa L."/>
            <person name="Karanyi Z."/>
            <person name="Krasevec N."/>
            <person name="Kuo A."/>
            <person name="Kusch H."/>
            <person name="LaButti K."/>
            <person name="Lagendijk E.L."/>
            <person name="Lapidus A."/>
            <person name="Levasseur A."/>
            <person name="Lindquist E."/>
            <person name="Lipzen A."/>
            <person name="Logrieco A.F."/>
            <person name="MacCabe A."/>
            <person name="Maekelae M.R."/>
            <person name="Malavazi I."/>
            <person name="Melin P."/>
            <person name="Meyer V."/>
            <person name="Mielnichuk N."/>
            <person name="Miskei M."/>
            <person name="Molnar A.P."/>
            <person name="Mule G."/>
            <person name="Ngan C.Y."/>
            <person name="Orejas M."/>
            <person name="Orosz E."/>
            <person name="Ouedraogo J.P."/>
            <person name="Overkamp K.M."/>
            <person name="Park H.-S."/>
            <person name="Perrone G."/>
            <person name="Piumi F."/>
            <person name="Punt P.J."/>
            <person name="Ram A.F."/>
            <person name="Ramon A."/>
            <person name="Rauscher S."/>
            <person name="Record E."/>
            <person name="Riano-Pachon D.M."/>
            <person name="Robert V."/>
            <person name="Roehrig J."/>
            <person name="Ruller R."/>
            <person name="Salamov A."/>
            <person name="Salih N.S."/>
            <person name="Samson R.A."/>
            <person name="Sandor E."/>
            <person name="Sanguinetti M."/>
            <person name="Schuetze T."/>
            <person name="Sepcic K."/>
            <person name="Shelest E."/>
            <person name="Sherlock G."/>
            <person name="Sophianopoulou V."/>
            <person name="Squina F.M."/>
            <person name="Sun H."/>
            <person name="Susca A."/>
            <person name="Todd R.B."/>
            <person name="Tsang A."/>
            <person name="Unkles S.E."/>
            <person name="van de Wiele N."/>
            <person name="van Rossen-Uffink D."/>
            <person name="Oliveira J.V."/>
            <person name="Vesth T.C."/>
            <person name="Visser J."/>
            <person name="Yu J.-H."/>
            <person name="Zhou M."/>
            <person name="Andersen M.R."/>
            <person name="Archer D.B."/>
            <person name="Baker S.E."/>
            <person name="Benoit I."/>
            <person name="Brakhage A.A."/>
            <person name="Braus G.H."/>
            <person name="Fischer R."/>
            <person name="Frisvad J.C."/>
            <person name="Goldman G.H."/>
            <person name="Houbraken J."/>
            <person name="Oakley B."/>
            <person name="Pocsi I."/>
            <person name="Scazzocchio C."/>
            <person name="Seiboth B."/>
            <person name="vanKuyk P.A."/>
            <person name="Wortman J."/>
            <person name="Dyer P.S."/>
            <person name="Grigoriev I.V."/>
        </authorList>
    </citation>
    <scope>NUCLEOTIDE SEQUENCE [LARGE SCALE GENOMIC DNA]</scope>
    <source>
        <strain evidence="8">CBS 593.65</strain>
    </source>
</reference>
<dbReference type="Gene3D" id="3.40.50.150">
    <property type="entry name" value="Vaccinia Virus protein VP39"/>
    <property type="match status" value="1"/>
</dbReference>
<dbReference type="InterPro" id="IPR029063">
    <property type="entry name" value="SAM-dependent_MTases_sf"/>
</dbReference>
<organism evidence="7 8">
    <name type="scientific">Aspergillus sydowii CBS 593.65</name>
    <dbReference type="NCBI Taxonomy" id="1036612"/>
    <lineage>
        <taxon>Eukaryota</taxon>
        <taxon>Fungi</taxon>
        <taxon>Dikarya</taxon>
        <taxon>Ascomycota</taxon>
        <taxon>Pezizomycotina</taxon>
        <taxon>Eurotiomycetes</taxon>
        <taxon>Eurotiomycetidae</taxon>
        <taxon>Eurotiales</taxon>
        <taxon>Aspergillaceae</taxon>
        <taxon>Aspergillus</taxon>
        <taxon>Aspergillus subgen. Nidulantes</taxon>
    </lineage>
</organism>
<evidence type="ECO:0000259" key="6">
    <source>
        <dbReference type="Pfam" id="PF08100"/>
    </source>
</evidence>
<evidence type="ECO:0000256" key="4">
    <source>
        <dbReference type="PIRSR" id="PIRSR005739-1"/>
    </source>
</evidence>
<dbReference type="InterPro" id="IPR036390">
    <property type="entry name" value="WH_DNA-bd_sf"/>
</dbReference>
<evidence type="ECO:0000313" key="8">
    <source>
        <dbReference type="Proteomes" id="UP000184356"/>
    </source>
</evidence>
<dbReference type="RefSeq" id="XP_040700703.1">
    <property type="nucleotide sequence ID" value="XM_040852447.1"/>
</dbReference>
<dbReference type="PANTHER" id="PTHR43712">
    <property type="entry name" value="PUTATIVE (AFU_ORTHOLOGUE AFUA_4G14580)-RELATED"/>
    <property type="match status" value="1"/>
</dbReference>
<dbReference type="VEuPathDB" id="FungiDB:ASPSYDRAFT_91207"/>
<dbReference type="InterPro" id="IPR001077">
    <property type="entry name" value="COMT_C"/>
</dbReference>
<gene>
    <name evidence="7" type="ORF">ASPSYDRAFT_91207</name>
</gene>
<feature type="domain" description="O-methyltransferase dimerisation" evidence="6">
    <location>
        <begin position="61"/>
        <end position="126"/>
    </location>
</feature>
<dbReference type="SUPFAM" id="SSF46785">
    <property type="entry name" value="Winged helix' DNA-binding domain"/>
    <property type="match status" value="1"/>
</dbReference>
<keyword evidence="3" id="KW-0949">S-adenosyl-L-methionine</keyword>
<dbReference type="EMBL" id="KV878589">
    <property type="protein sequence ID" value="OJJ56897.1"/>
    <property type="molecule type" value="Genomic_DNA"/>
</dbReference>
<feature type="domain" description="O-methyltransferase C-terminal" evidence="5">
    <location>
        <begin position="217"/>
        <end position="383"/>
    </location>
</feature>
<keyword evidence="2" id="KW-0808">Transferase</keyword>
<dbReference type="InterPro" id="IPR036388">
    <property type="entry name" value="WH-like_DNA-bd_sf"/>
</dbReference>
<dbReference type="GO" id="GO:0032259">
    <property type="term" value="P:methylation"/>
    <property type="evidence" value="ECO:0007669"/>
    <property type="project" value="UniProtKB-KW"/>
</dbReference>
<dbReference type="PIRSF" id="PIRSF005739">
    <property type="entry name" value="O-mtase"/>
    <property type="match status" value="1"/>
</dbReference>
<sequence>MDLAKLTASISEAADLLARQPAAAHQQREELLKACQKLSASLEQPREQLERATIAMTPVAAVRIAIDMGIFDFVHRSSKEDFTGDELATAANADPLLVVRILRSLVVSRVFTVTALGSYRAEPVVQNLIQGGCLASFIIMHFDIHFQIIAKLPSYLRETKYRSPENAHVGPFQHCFSTDKHFFNWLVHKPTLLAAFNQVMQTGVARHNVQRWTQTFPVTQRLQEATFQGTARLKLVDVGGGVGHESKVLLETLPWLKSKGEIILQDIPGVIESMLPELKEAAGCVQAMPHDFFEPQPVKHAQIYFLGRVLHDWPDAQARIILRHIRDAMHGDSLLLIHDRVLPEGPAQVHPSDALVDLHMMALLSSLERTERQFRVLLDSVGLRLVRVWRPVSAGHHRQAVLEVVRGIVDT</sequence>
<dbReference type="InterPro" id="IPR016461">
    <property type="entry name" value="COMT-like"/>
</dbReference>
<dbReference type="PROSITE" id="PS51683">
    <property type="entry name" value="SAM_OMT_II"/>
    <property type="match status" value="1"/>
</dbReference>
<dbReference type="GeneID" id="63768520"/>
<name>A0A1L9TBU2_9EURO</name>
<dbReference type="PANTHER" id="PTHR43712:SF11">
    <property type="entry name" value="O-METHYLTRANSFERASE (AFU_ORTHOLOGUE AFUA_2G17820)-RELATED"/>
    <property type="match status" value="1"/>
</dbReference>
<dbReference type="InterPro" id="IPR012967">
    <property type="entry name" value="COMT_dimerisation"/>
</dbReference>
<protein>
    <submittedName>
        <fullName evidence="7">Uncharacterized protein</fullName>
    </submittedName>
</protein>
<dbReference type="Proteomes" id="UP000184356">
    <property type="component" value="Unassembled WGS sequence"/>
</dbReference>
<keyword evidence="1" id="KW-0489">Methyltransferase</keyword>
<keyword evidence="8" id="KW-1185">Reference proteome</keyword>
<dbReference type="SUPFAM" id="SSF53335">
    <property type="entry name" value="S-adenosyl-L-methionine-dependent methyltransferases"/>
    <property type="match status" value="1"/>
</dbReference>
<evidence type="ECO:0000259" key="5">
    <source>
        <dbReference type="Pfam" id="PF00891"/>
    </source>
</evidence>
<evidence type="ECO:0000256" key="1">
    <source>
        <dbReference type="ARBA" id="ARBA00022603"/>
    </source>
</evidence>
<dbReference type="GO" id="GO:0046983">
    <property type="term" value="F:protein dimerization activity"/>
    <property type="evidence" value="ECO:0007669"/>
    <property type="project" value="InterPro"/>
</dbReference>
<dbReference type="AlphaFoldDB" id="A0A1L9TBU2"/>
<proteinExistence type="predicted"/>
<dbReference type="STRING" id="1036612.A0A1L9TBU2"/>
<dbReference type="Pfam" id="PF08100">
    <property type="entry name" value="Dimerisation"/>
    <property type="match status" value="1"/>
</dbReference>
<dbReference type="Gene3D" id="1.10.10.10">
    <property type="entry name" value="Winged helix-like DNA-binding domain superfamily/Winged helix DNA-binding domain"/>
    <property type="match status" value="1"/>
</dbReference>
<feature type="active site" description="Proton acceptor" evidence="4">
    <location>
        <position position="311"/>
    </location>
</feature>
<accession>A0A1L9TBU2</accession>
<evidence type="ECO:0000256" key="2">
    <source>
        <dbReference type="ARBA" id="ARBA00022679"/>
    </source>
</evidence>
<evidence type="ECO:0000256" key="3">
    <source>
        <dbReference type="ARBA" id="ARBA00022691"/>
    </source>
</evidence>
<evidence type="ECO:0000313" key="7">
    <source>
        <dbReference type="EMBL" id="OJJ56897.1"/>
    </source>
</evidence>
<dbReference type="Pfam" id="PF00891">
    <property type="entry name" value="Methyltransf_2"/>
    <property type="match status" value="1"/>
</dbReference>